<feature type="transmembrane region" description="Helical" evidence="7">
    <location>
        <begin position="21"/>
        <end position="43"/>
    </location>
</feature>
<evidence type="ECO:0000256" key="4">
    <source>
        <dbReference type="ARBA" id="ARBA00022989"/>
    </source>
</evidence>
<accession>A0A1G2MSX7</accession>
<evidence type="ECO:0000313" key="10">
    <source>
        <dbReference type="EMBL" id="OHA26978.1"/>
    </source>
</evidence>
<keyword evidence="5 7" id="KW-0472">Membrane</keyword>
<comment type="subcellular location">
    <subcellularLocation>
        <location evidence="1">Cell membrane</location>
        <topology evidence="1">Multi-pass membrane protein</topology>
    </subcellularLocation>
</comment>
<organism evidence="10 11">
    <name type="scientific">Candidatus Taylorbacteria bacterium RIFCSPHIGHO2_02_FULL_46_13</name>
    <dbReference type="NCBI Taxonomy" id="1802312"/>
    <lineage>
        <taxon>Bacteria</taxon>
        <taxon>Candidatus Tayloriibacteriota</taxon>
    </lineage>
</organism>
<evidence type="ECO:0000256" key="5">
    <source>
        <dbReference type="ARBA" id="ARBA00023136"/>
    </source>
</evidence>
<dbReference type="PANTHER" id="PTHR30572:SF4">
    <property type="entry name" value="ABC TRANSPORTER PERMEASE YTRF"/>
    <property type="match status" value="1"/>
</dbReference>
<dbReference type="InterPro" id="IPR003838">
    <property type="entry name" value="ABC3_permease_C"/>
</dbReference>
<evidence type="ECO:0000256" key="7">
    <source>
        <dbReference type="SAM" id="Phobius"/>
    </source>
</evidence>
<dbReference type="STRING" id="1802312.A3C06_04390"/>
<evidence type="ECO:0000259" key="9">
    <source>
        <dbReference type="Pfam" id="PF12704"/>
    </source>
</evidence>
<keyword evidence="3 7" id="KW-0812">Transmembrane</keyword>
<keyword evidence="4 7" id="KW-1133">Transmembrane helix</keyword>
<feature type="domain" description="MacB-like periplasmic core" evidence="9">
    <location>
        <begin position="21"/>
        <end position="245"/>
    </location>
</feature>
<feature type="transmembrane region" description="Helical" evidence="7">
    <location>
        <begin position="373"/>
        <end position="395"/>
    </location>
</feature>
<evidence type="ECO:0000256" key="2">
    <source>
        <dbReference type="ARBA" id="ARBA00022475"/>
    </source>
</evidence>
<evidence type="ECO:0000313" key="11">
    <source>
        <dbReference type="Proteomes" id="UP000177565"/>
    </source>
</evidence>
<feature type="domain" description="ABC3 transporter permease C-terminal" evidence="8">
    <location>
        <begin position="286"/>
        <end position="405"/>
    </location>
</feature>
<proteinExistence type="inferred from homology"/>
<dbReference type="GO" id="GO:0005886">
    <property type="term" value="C:plasma membrane"/>
    <property type="evidence" value="ECO:0007669"/>
    <property type="project" value="UniProtKB-SubCell"/>
</dbReference>
<comment type="similarity">
    <text evidence="6">Belongs to the ABC-4 integral membrane protein family.</text>
</comment>
<evidence type="ECO:0000259" key="8">
    <source>
        <dbReference type="Pfam" id="PF02687"/>
    </source>
</evidence>
<evidence type="ECO:0000256" key="3">
    <source>
        <dbReference type="ARBA" id="ARBA00022692"/>
    </source>
</evidence>
<name>A0A1G2MSX7_9BACT</name>
<evidence type="ECO:0000256" key="6">
    <source>
        <dbReference type="ARBA" id="ARBA00038076"/>
    </source>
</evidence>
<reference evidence="10 11" key="1">
    <citation type="journal article" date="2016" name="Nat. Commun.">
        <title>Thousands of microbial genomes shed light on interconnected biogeochemical processes in an aquifer system.</title>
        <authorList>
            <person name="Anantharaman K."/>
            <person name="Brown C.T."/>
            <person name="Hug L.A."/>
            <person name="Sharon I."/>
            <person name="Castelle C.J."/>
            <person name="Probst A.J."/>
            <person name="Thomas B.C."/>
            <person name="Singh A."/>
            <person name="Wilkins M.J."/>
            <person name="Karaoz U."/>
            <person name="Brodie E.L."/>
            <person name="Williams K.H."/>
            <person name="Hubbard S.S."/>
            <person name="Banfield J.F."/>
        </authorList>
    </citation>
    <scope>NUCLEOTIDE SEQUENCE [LARGE SCALE GENOMIC DNA]</scope>
</reference>
<evidence type="ECO:0000256" key="1">
    <source>
        <dbReference type="ARBA" id="ARBA00004651"/>
    </source>
</evidence>
<dbReference type="GO" id="GO:0022857">
    <property type="term" value="F:transmembrane transporter activity"/>
    <property type="evidence" value="ECO:0007669"/>
    <property type="project" value="TreeGrafter"/>
</dbReference>
<dbReference type="PANTHER" id="PTHR30572">
    <property type="entry name" value="MEMBRANE COMPONENT OF TRANSPORTER-RELATED"/>
    <property type="match status" value="1"/>
</dbReference>
<evidence type="ECO:0008006" key="12">
    <source>
        <dbReference type="Google" id="ProtNLM"/>
    </source>
</evidence>
<feature type="transmembrane region" description="Helical" evidence="7">
    <location>
        <begin position="328"/>
        <end position="361"/>
    </location>
</feature>
<dbReference type="Pfam" id="PF02687">
    <property type="entry name" value="FtsX"/>
    <property type="match status" value="1"/>
</dbReference>
<dbReference type="InterPro" id="IPR050250">
    <property type="entry name" value="Macrolide_Exporter_MacB"/>
</dbReference>
<keyword evidence="2" id="KW-1003">Cell membrane</keyword>
<dbReference type="Proteomes" id="UP000177565">
    <property type="component" value="Unassembled WGS sequence"/>
</dbReference>
<dbReference type="AlphaFoldDB" id="A0A1G2MSX7"/>
<gene>
    <name evidence="10" type="ORF">A3C06_04390</name>
</gene>
<comment type="caution">
    <text evidence="10">The sequence shown here is derived from an EMBL/GenBank/DDBJ whole genome shotgun (WGS) entry which is preliminary data.</text>
</comment>
<dbReference type="EMBL" id="MHRQ01000013">
    <property type="protein sequence ID" value="OHA26978.1"/>
    <property type="molecule type" value="Genomic_DNA"/>
</dbReference>
<dbReference type="InterPro" id="IPR025857">
    <property type="entry name" value="MacB_PCD"/>
</dbReference>
<sequence>MTLKHTIETAFAGLRTNRSRSALTILGIVIGITAIILVMSLGAGAQALILGQVQGLGTNTIAVIPGREPSGPSDVAQVFSDSLKEKDITALKSKFNVPHLASLMPILFGAETGVYGSNTYHLTIFGSSELIAEMFDLHPTEGFFFDENDVKARADSIVIGSKVRDQLFDGSEPLGEKVRIKDRNFRVVGVLPKTGGGSLFNFDEAVIMPYTTARDYVFGIKYYHRFIIQADSDKNVSSTAEDVRTTLRESHGIDDPAKDDFFVSTQEDLAARLGTITTALTWFLIAMASIALFVGGIGIMNIMLVSVTERTREIGLRKALGATERDILAQFLLEAVFLTAIGGLVGIILGTLLSFIISIALSVGLGVNWQFVFPISGALLGLVVSTLVGLVFGGYPARQASRKSPIEALRYE</sequence>
<feature type="transmembrane region" description="Helical" evidence="7">
    <location>
        <begin position="282"/>
        <end position="307"/>
    </location>
</feature>
<protein>
    <recommendedName>
        <fullName evidence="12">Multidrug ABC transporter substrate-binding protein</fullName>
    </recommendedName>
</protein>
<dbReference type="Pfam" id="PF12704">
    <property type="entry name" value="MacB_PCD"/>
    <property type="match status" value="1"/>
</dbReference>